<organism evidence="1 2">
    <name type="scientific">Filimonas lacunae</name>
    <dbReference type="NCBI Taxonomy" id="477680"/>
    <lineage>
        <taxon>Bacteria</taxon>
        <taxon>Pseudomonadati</taxon>
        <taxon>Bacteroidota</taxon>
        <taxon>Chitinophagia</taxon>
        <taxon>Chitinophagales</taxon>
        <taxon>Chitinophagaceae</taxon>
        <taxon>Filimonas</taxon>
    </lineage>
</organism>
<gene>
    <name evidence="1" type="ORF">SAMN05421788_1011508</name>
</gene>
<evidence type="ECO:0000313" key="2">
    <source>
        <dbReference type="Proteomes" id="UP000186917"/>
    </source>
</evidence>
<accession>A0A173MRM1</accession>
<evidence type="ECO:0000313" key="1">
    <source>
        <dbReference type="EMBL" id="SIS83679.1"/>
    </source>
</evidence>
<dbReference type="KEGG" id="fln:FLA_6134"/>
<proteinExistence type="predicted"/>
<protein>
    <submittedName>
        <fullName evidence="1">Uncharacterized protein</fullName>
    </submittedName>
</protein>
<reference evidence="2" key="1">
    <citation type="submission" date="2017-01" db="EMBL/GenBank/DDBJ databases">
        <authorList>
            <person name="Varghese N."/>
            <person name="Submissions S."/>
        </authorList>
    </citation>
    <scope>NUCLEOTIDE SEQUENCE [LARGE SCALE GENOMIC DNA]</scope>
    <source>
        <strain evidence="2">DSM 21054</strain>
    </source>
</reference>
<dbReference type="Proteomes" id="UP000186917">
    <property type="component" value="Unassembled WGS sequence"/>
</dbReference>
<keyword evidence="2" id="KW-1185">Reference proteome</keyword>
<sequence>MYSQQHVNDDHAVPYLPDYHTSGKKQAYDFVLSALGFPYENEAKANCWLEEEEDKVSMSEDIKKGVMKHVQSGGPVTLKDISFPGESSSFPSYSFYSE</sequence>
<dbReference type="EMBL" id="FTOR01000001">
    <property type="protein sequence ID" value="SIS83679.1"/>
    <property type="molecule type" value="Genomic_DNA"/>
</dbReference>
<name>A0A173MRM1_9BACT</name>
<dbReference type="RefSeq" id="WP_076377133.1">
    <property type="nucleotide sequence ID" value="NZ_AP017422.1"/>
</dbReference>
<dbReference type="AlphaFoldDB" id="A0A173MRM1"/>
<dbReference type="STRING" id="477680.SAMN05421788_1011508"/>